<dbReference type="InterPro" id="IPR032675">
    <property type="entry name" value="LRR_dom_sf"/>
</dbReference>
<reference evidence="5 6" key="1">
    <citation type="submission" date="2018-07" db="EMBL/GenBank/DDBJ databases">
        <title>Draft genome sequence of Ancylomarina sp. M1P.</title>
        <authorList>
            <person name="Yadav S."/>
            <person name="Villanueva L."/>
            <person name="Damste J.S.S."/>
        </authorList>
    </citation>
    <scope>NUCLEOTIDE SEQUENCE [LARGE SCALE GENOMIC DNA]</scope>
    <source>
        <strain evidence="5 6">M1P</strain>
    </source>
</reference>
<dbReference type="GO" id="GO:0035591">
    <property type="term" value="F:signaling adaptor activity"/>
    <property type="evidence" value="ECO:0007669"/>
    <property type="project" value="TreeGrafter"/>
</dbReference>
<evidence type="ECO:0000256" key="2">
    <source>
        <dbReference type="ARBA" id="ARBA00022737"/>
    </source>
</evidence>
<accession>A0A425Y7L8</accession>
<evidence type="ECO:0000313" key="6">
    <source>
        <dbReference type="Proteomes" id="UP000285794"/>
    </source>
</evidence>
<feature type="signal peptide" evidence="3">
    <location>
        <begin position="1"/>
        <end position="19"/>
    </location>
</feature>
<dbReference type="NCBIfam" id="TIGR04183">
    <property type="entry name" value="Por_Secre_tail"/>
    <property type="match status" value="1"/>
</dbReference>
<keyword evidence="3" id="KW-0732">Signal</keyword>
<protein>
    <submittedName>
        <fullName evidence="5">T9SS C-terminal target domain-containing protein</fullName>
    </submittedName>
</protein>
<dbReference type="SUPFAM" id="SSF52058">
    <property type="entry name" value="L domain-like"/>
    <property type="match status" value="3"/>
</dbReference>
<sequence length="1005" mass="112827">MIKTFTAVILLFLTFTVGAQNINIPDANFKRALVDNTKINTDGDGEISESEAAAFTGMLSVHSRYIYDLTGLEYFVKLTELDCFNNQIRSLDISKNILLTDIDCAKNKLSNLDLSNNTAITKLHCYNNQLSSLDVSNSTVITELYCYNNQLSNLNVKNNTAIKLLSCGNNRLTSLDVSNNTAITGLYCASNQLTSLDLTNNTAITNLWCYNNQLSSLDLTNNAAITKLWLSNNKLTSLDLTKNTAITTLKCSKNEITNLNLTSNKAITFLEYQNNKLTSLDLTKNTAITYLNCSRNQLTSLDLSNNLKLKKLDCYINQLSSLNVSNNLQLEEFNCFDNQIRSLDISKNILLTDIDCAENKLSNLDVSKNTAITRLQCYNNQLSRLDVSNITQLTYLKCDTNKLTSLDLTNNTVITVLVCSNNQLTSLDLSNSAQIKKIYCADNKLSSLDISKNTDLTDLKCTDNMIPFSELQKVKKDYSALNYKTSKRIFSPVAGLENHTIDYSSEVVIDGNETTFKWFSENGEEVNEENIKEENKGIYRFLKVGSYYCKMTNETFPELTLTTNTITIYGNNTIDIPDANFKKALLENKQLNIDGNNEIYESEAIMYEKEIDISNRNISDLTGIGYFKKITKLTCHSNQISQLDLSENSELRELDCSTNLIEVLNLSGNEKLETIDCSINRLGALNLKGFSKLQNVDCSYNQLIYLKLDNPNKMLTSLRFDQNHLPFSELNEIKAINPKLIEIEKLSPNYLSRQADVFGEVNEEVNLEIDYSLEASFDGNETAFTWTKDYGMNQADETSIRTIKPGVFKFLKEGVYHCEMTNASFPDIVVTTSAININKKGQEITFVNAPTISRVNMTLELKAIASSGLKVNYEILSGGAKLIGNTISFYEVGTVTIKAIQPGNDEYEACEKTIEIQVDFATGIEDILDSSAQIYPNPVETEMVIKFASIEERTIRIFDLQGRLKLEKETTSTAERLNLSKFKSGMYLMKVQSVSGSFTYKIIKK</sequence>
<keyword evidence="6" id="KW-1185">Reference proteome</keyword>
<dbReference type="InterPro" id="IPR026444">
    <property type="entry name" value="Secre_tail"/>
</dbReference>
<dbReference type="Pfam" id="PF18962">
    <property type="entry name" value="Por_Secre_tail"/>
    <property type="match status" value="1"/>
</dbReference>
<evidence type="ECO:0000313" key="5">
    <source>
        <dbReference type="EMBL" id="RRG24565.1"/>
    </source>
</evidence>
<evidence type="ECO:0000256" key="3">
    <source>
        <dbReference type="SAM" id="SignalP"/>
    </source>
</evidence>
<feature type="domain" description="Secretion system C-terminal sorting" evidence="4">
    <location>
        <begin position="934"/>
        <end position="1003"/>
    </location>
</feature>
<keyword evidence="2" id="KW-0677">Repeat</keyword>
<dbReference type="Proteomes" id="UP000285794">
    <property type="component" value="Unassembled WGS sequence"/>
</dbReference>
<gene>
    <name evidence="5" type="ORF">DWB61_00675</name>
</gene>
<keyword evidence="1" id="KW-0433">Leucine-rich repeat</keyword>
<comment type="caution">
    <text evidence="5">The sequence shown here is derived from an EMBL/GenBank/DDBJ whole genome shotgun (WGS) entry which is preliminary data.</text>
</comment>
<dbReference type="AlphaFoldDB" id="A0A425Y7L8"/>
<dbReference type="InterPro" id="IPR052574">
    <property type="entry name" value="CDIRP"/>
</dbReference>
<feature type="chain" id="PRO_5019340075" evidence="3">
    <location>
        <begin position="20"/>
        <end position="1005"/>
    </location>
</feature>
<dbReference type="PANTHER" id="PTHR47566:SF1">
    <property type="entry name" value="PROTEIN NUD1"/>
    <property type="match status" value="1"/>
</dbReference>
<dbReference type="EMBL" id="QQWG01000001">
    <property type="protein sequence ID" value="RRG24565.1"/>
    <property type="molecule type" value="Genomic_DNA"/>
</dbReference>
<organism evidence="5 6">
    <name type="scientific">Ancylomarina euxinus</name>
    <dbReference type="NCBI Taxonomy" id="2283627"/>
    <lineage>
        <taxon>Bacteria</taxon>
        <taxon>Pseudomonadati</taxon>
        <taxon>Bacteroidota</taxon>
        <taxon>Bacteroidia</taxon>
        <taxon>Marinilabiliales</taxon>
        <taxon>Marinifilaceae</taxon>
        <taxon>Ancylomarina</taxon>
    </lineage>
</organism>
<dbReference type="Pfam" id="PF23952">
    <property type="entry name" value="LRR_EndoS"/>
    <property type="match status" value="1"/>
</dbReference>
<dbReference type="OrthoDB" id="1013167at2"/>
<dbReference type="RefSeq" id="WP_125028907.1">
    <property type="nucleotide sequence ID" value="NZ_JAPXVP010000001.1"/>
</dbReference>
<evidence type="ECO:0000259" key="4">
    <source>
        <dbReference type="Pfam" id="PF18962"/>
    </source>
</evidence>
<name>A0A425Y7L8_9BACT</name>
<proteinExistence type="predicted"/>
<dbReference type="PANTHER" id="PTHR47566">
    <property type="match status" value="1"/>
</dbReference>
<dbReference type="Gene3D" id="3.80.10.10">
    <property type="entry name" value="Ribonuclease Inhibitor"/>
    <property type="match status" value="3"/>
</dbReference>
<evidence type="ECO:0000256" key="1">
    <source>
        <dbReference type="ARBA" id="ARBA00022614"/>
    </source>
</evidence>